<evidence type="ECO:0000256" key="7">
    <source>
        <dbReference type="ARBA" id="ARBA00022692"/>
    </source>
</evidence>
<evidence type="ECO:0000256" key="10">
    <source>
        <dbReference type="ARBA" id="ARBA00023136"/>
    </source>
</evidence>
<dbReference type="Pfam" id="PF19316">
    <property type="entry name" value="PIGO_PIGG"/>
    <property type="match status" value="1"/>
</dbReference>
<evidence type="ECO:0000256" key="11">
    <source>
        <dbReference type="ARBA" id="ARBA00023180"/>
    </source>
</evidence>
<evidence type="ECO:0000256" key="4">
    <source>
        <dbReference type="ARBA" id="ARBA00020830"/>
    </source>
</evidence>
<dbReference type="VEuPathDB" id="FungiDB:jhhlp_001184"/>
<feature type="transmembrane region" description="Helical" evidence="13">
    <location>
        <begin position="607"/>
        <end position="626"/>
    </location>
</feature>
<keyword evidence="8 13" id="KW-0256">Endoplasmic reticulum</keyword>
<evidence type="ECO:0000259" key="15">
    <source>
        <dbReference type="Pfam" id="PF19316"/>
    </source>
</evidence>
<dbReference type="SUPFAM" id="SSF53649">
    <property type="entry name" value="Alkaline phosphatase-like"/>
    <property type="match status" value="1"/>
</dbReference>
<accession>A0A2N3NHI1</accession>
<comment type="function">
    <text evidence="12 13">Ethanolamine phosphate transferase involved in glycosylphosphatidylinositol-anchor biosynthesis. Transfers ethanolamine phosphate to the GPI second mannose.</text>
</comment>
<dbReference type="STRING" id="41688.A0A2N3NHI1"/>
<dbReference type="Pfam" id="PF01663">
    <property type="entry name" value="Phosphodiest"/>
    <property type="match status" value="1"/>
</dbReference>
<dbReference type="GO" id="GO:0051267">
    <property type="term" value="F:CP2 mannose-ethanolamine phosphotransferase activity"/>
    <property type="evidence" value="ECO:0007669"/>
    <property type="project" value="TreeGrafter"/>
</dbReference>
<feature type="domain" description="GPI ethanolamine phosphate transferase 2 C-terminal" evidence="15">
    <location>
        <begin position="402"/>
        <end position="838"/>
    </location>
</feature>
<dbReference type="FunFam" id="3.40.720.10:FF:000045">
    <property type="entry name" value="GPI ethanolamine phosphate transferase 2"/>
    <property type="match status" value="1"/>
</dbReference>
<dbReference type="InterPro" id="IPR037674">
    <property type="entry name" value="PIG-G_N"/>
</dbReference>
<dbReference type="InterPro" id="IPR002591">
    <property type="entry name" value="Phosphodiest/P_Trfase"/>
</dbReference>
<keyword evidence="9 13" id="KW-1133">Transmembrane helix</keyword>
<feature type="transmembrane region" description="Helical" evidence="13">
    <location>
        <begin position="776"/>
        <end position="799"/>
    </location>
</feature>
<dbReference type="Proteomes" id="UP000233524">
    <property type="component" value="Unassembled WGS sequence"/>
</dbReference>
<dbReference type="GO" id="GO:0006506">
    <property type="term" value="P:GPI anchor biosynthetic process"/>
    <property type="evidence" value="ECO:0007669"/>
    <property type="project" value="UniProtKB-UniPathway"/>
</dbReference>
<name>A0A2N3NHI1_9PEZI</name>
<reference evidence="16 17" key="1">
    <citation type="journal article" date="2017" name="G3 (Bethesda)">
        <title>First Draft Genome Sequence of the Pathogenic Fungus Lomentospora prolificans (Formerly Scedosporium prolificans).</title>
        <authorList>
            <person name="Luo R."/>
            <person name="Zimin A."/>
            <person name="Workman R."/>
            <person name="Fan Y."/>
            <person name="Pertea G."/>
            <person name="Grossman N."/>
            <person name="Wear M.P."/>
            <person name="Jia B."/>
            <person name="Miller H."/>
            <person name="Casadevall A."/>
            <person name="Timp W."/>
            <person name="Zhang S.X."/>
            <person name="Salzberg S.L."/>
        </authorList>
    </citation>
    <scope>NUCLEOTIDE SEQUENCE [LARGE SCALE GENOMIC DNA]</scope>
    <source>
        <strain evidence="16 17">JHH-5317</strain>
    </source>
</reference>
<dbReference type="PANTHER" id="PTHR23072:SF0">
    <property type="entry name" value="GPI ETHANOLAMINE PHOSPHATE TRANSFERASE 2"/>
    <property type="match status" value="1"/>
</dbReference>
<evidence type="ECO:0000256" key="5">
    <source>
        <dbReference type="ARBA" id="ARBA00022502"/>
    </source>
</evidence>
<evidence type="ECO:0000256" key="12">
    <source>
        <dbReference type="ARBA" id="ARBA00056729"/>
    </source>
</evidence>
<gene>
    <name evidence="16" type="ORF">jhhlp_001184</name>
</gene>
<keyword evidence="17" id="KW-1185">Reference proteome</keyword>
<evidence type="ECO:0000256" key="2">
    <source>
        <dbReference type="ARBA" id="ARBA00004687"/>
    </source>
</evidence>
<dbReference type="InterPro" id="IPR039527">
    <property type="entry name" value="PIGG/GPI7"/>
</dbReference>
<dbReference type="InterPro" id="IPR017850">
    <property type="entry name" value="Alkaline_phosphatase_core_sf"/>
</dbReference>
<evidence type="ECO:0000256" key="13">
    <source>
        <dbReference type="RuleBase" id="RU367106"/>
    </source>
</evidence>
<keyword evidence="10 13" id="KW-0472">Membrane</keyword>
<keyword evidence="11" id="KW-0325">Glycoprotein</keyword>
<proteinExistence type="inferred from homology"/>
<comment type="pathway">
    <text evidence="2 13">Glycolipid biosynthesis; glycosylphosphatidylinositol-anchor biosynthesis.</text>
</comment>
<dbReference type="EMBL" id="NLAX01000004">
    <property type="protein sequence ID" value="PKS11890.1"/>
    <property type="molecule type" value="Genomic_DNA"/>
</dbReference>
<feature type="transmembrane region" description="Helical" evidence="13">
    <location>
        <begin position="811"/>
        <end position="836"/>
    </location>
</feature>
<keyword evidence="5 13" id="KW-0337">GPI-anchor biosynthesis</keyword>
<comment type="caution">
    <text evidence="13">Lacks conserved residue(s) required for the propagation of feature annotation.</text>
</comment>
<evidence type="ECO:0000256" key="8">
    <source>
        <dbReference type="ARBA" id="ARBA00022824"/>
    </source>
</evidence>
<dbReference type="PANTHER" id="PTHR23072">
    <property type="entry name" value="PHOSPHATIDYLINOSITOL GLYCAN-RELATED"/>
    <property type="match status" value="1"/>
</dbReference>
<feature type="transmembrane region" description="Helical" evidence="13">
    <location>
        <begin position="555"/>
        <end position="578"/>
    </location>
</feature>
<keyword evidence="7 13" id="KW-0812">Transmembrane</keyword>
<dbReference type="InterPro" id="IPR045687">
    <property type="entry name" value="PIGG/GPI7_C"/>
</dbReference>
<comment type="similarity">
    <text evidence="3 13">Belongs to the PIGG/PIGN/PIGO family. PIGG subfamily.</text>
</comment>
<feature type="transmembrane region" description="Helical" evidence="13">
    <location>
        <begin position="442"/>
        <end position="459"/>
    </location>
</feature>
<dbReference type="Gene3D" id="3.40.720.10">
    <property type="entry name" value="Alkaline Phosphatase, subunit A"/>
    <property type="match status" value="1"/>
</dbReference>
<evidence type="ECO:0000313" key="17">
    <source>
        <dbReference type="Proteomes" id="UP000233524"/>
    </source>
</evidence>
<evidence type="ECO:0000256" key="6">
    <source>
        <dbReference type="ARBA" id="ARBA00022679"/>
    </source>
</evidence>
<feature type="signal peptide" evidence="14">
    <location>
        <begin position="1"/>
        <end position="17"/>
    </location>
</feature>
<dbReference type="InParanoid" id="A0A2N3NHI1"/>
<evidence type="ECO:0000313" key="16">
    <source>
        <dbReference type="EMBL" id="PKS11890.1"/>
    </source>
</evidence>
<dbReference type="OrthoDB" id="272139at2759"/>
<organism evidence="16 17">
    <name type="scientific">Lomentospora prolificans</name>
    <dbReference type="NCBI Taxonomy" id="41688"/>
    <lineage>
        <taxon>Eukaryota</taxon>
        <taxon>Fungi</taxon>
        <taxon>Dikarya</taxon>
        <taxon>Ascomycota</taxon>
        <taxon>Pezizomycotina</taxon>
        <taxon>Sordariomycetes</taxon>
        <taxon>Hypocreomycetidae</taxon>
        <taxon>Microascales</taxon>
        <taxon>Microascaceae</taxon>
        <taxon>Lomentospora</taxon>
    </lineage>
</organism>
<sequence>MGANLLIPLAILIFARGFFPYKPFIPGLAQYEKLEFDKVPDAPFDRLIFMVIDALRSDFVYLEDSGFKYTQNLIRDGAAIPFTAYARSPTVTMPRLKAITTGSIPSFLDAILNIDEGDTTSSLAAQDTWLAQMKAKRTGNLVFYGDDTWLKLFPGTFDRHDGTTSFFVADFTEVDYNVTRNIAGELKNEDWNTMILHYLGLDHIGHKSGPRSSNMVPKQREMDGVVETLYTAMQNQEHLSSTLLVVCGDHGMNDAGNHGASSPGETSPALLFISPKLKPISPQPQTPALFRDDFKYYSTIEQSDLAPTLAGLLGFPVPQNNLGAFIPDFLPLWQRRSDQVQLLIRNARQILGVAAAAFGEGLFDLGSPELTSVSSYEDLPPEWIPRMTEWLRSAQDLMSSMASNYDMNSLFFAQAIIVVACALSTAALLVSGTPKVQSLTPFATITLTYGIMMFASSYVEEEHHFWYWSSTAWMSLLVAKYRNSRSALENCAWFALAMSATRLVRGWNQTGQKFAGEPDIVKSFIVTNPKFLWLLVMITYIWLQGRMMRRLTQIVPAWLSAPCATALMWAAFSFKLAFTNEDSPELVVEPMSNLHAAMPSFSLTNRARLVFFGVSGVAAYALLTCLRGGGRAKAGFELLHYLYTMIALTQSRTTNIPLFLLHAIQLRFLQSTPLSVPDIAVSSLLLQHMSYFAFGGTNAISSVDLSSAYNGVSGFNVVHVGILTFVSNWAAPIYWSSATTQLLLRYRKDALEASQKKAGPRSANEETGVSPFARHVAYLTAFAAWSVGFVMVACTVLRTHLFIWTVFSPKYLYCIAWSLGQHLVVNVGVGGLLFWLGTRAQG</sequence>
<feature type="chain" id="PRO_5014742640" description="GPI ethanolamine phosphate transferase 2" evidence="14">
    <location>
        <begin position="18"/>
        <end position="842"/>
    </location>
</feature>
<feature type="transmembrane region" description="Helical" evidence="13">
    <location>
        <begin position="524"/>
        <end position="543"/>
    </location>
</feature>
<dbReference type="AlphaFoldDB" id="A0A2N3NHI1"/>
<evidence type="ECO:0000256" key="14">
    <source>
        <dbReference type="SAM" id="SignalP"/>
    </source>
</evidence>
<comment type="subcellular location">
    <subcellularLocation>
        <location evidence="1 13">Endoplasmic reticulum membrane</location>
        <topology evidence="1 13">Multi-pass membrane protein</topology>
    </subcellularLocation>
</comment>
<dbReference type="UniPathway" id="UPA00196"/>
<protein>
    <recommendedName>
        <fullName evidence="4 13">GPI ethanolamine phosphate transferase 2</fullName>
    </recommendedName>
</protein>
<evidence type="ECO:0000256" key="1">
    <source>
        <dbReference type="ARBA" id="ARBA00004477"/>
    </source>
</evidence>
<dbReference type="CDD" id="cd16024">
    <property type="entry name" value="GPI_EPT_2"/>
    <property type="match status" value="1"/>
</dbReference>
<comment type="caution">
    <text evidence="16">The sequence shown here is derived from an EMBL/GenBank/DDBJ whole genome shotgun (WGS) entry which is preliminary data.</text>
</comment>
<dbReference type="GO" id="GO:0005789">
    <property type="term" value="C:endoplasmic reticulum membrane"/>
    <property type="evidence" value="ECO:0007669"/>
    <property type="project" value="UniProtKB-SubCell"/>
</dbReference>
<evidence type="ECO:0000256" key="9">
    <source>
        <dbReference type="ARBA" id="ARBA00022989"/>
    </source>
</evidence>
<evidence type="ECO:0000256" key="3">
    <source>
        <dbReference type="ARBA" id="ARBA00005315"/>
    </source>
</evidence>
<keyword evidence="14" id="KW-0732">Signal</keyword>
<dbReference type="FunCoup" id="A0A2N3NHI1">
    <property type="interactions" value="465"/>
</dbReference>
<keyword evidence="6 13" id="KW-0808">Transferase</keyword>
<feature type="transmembrane region" description="Helical" evidence="13">
    <location>
        <begin position="410"/>
        <end position="430"/>
    </location>
</feature>